<sequence length="65" mass="7670">MNEIEDGTNSQMLLLLLRHRGMTGEHQRRAIEWRLYLHPEHPEEPVTQDRKPCDGKPKHPAKFTV</sequence>
<organism evidence="2 3">
    <name type="scientific">Leucobacter coleopterorum</name>
    <dbReference type="NCBI Taxonomy" id="2714933"/>
    <lineage>
        <taxon>Bacteria</taxon>
        <taxon>Bacillati</taxon>
        <taxon>Actinomycetota</taxon>
        <taxon>Actinomycetes</taxon>
        <taxon>Micrococcales</taxon>
        <taxon>Microbacteriaceae</taxon>
        <taxon>Leucobacter</taxon>
    </lineage>
</organism>
<keyword evidence="3" id="KW-1185">Reference proteome</keyword>
<evidence type="ECO:0000256" key="1">
    <source>
        <dbReference type="SAM" id="MobiDB-lite"/>
    </source>
</evidence>
<feature type="compositionally biased region" description="Basic and acidic residues" evidence="1">
    <location>
        <begin position="42"/>
        <end position="57"/>
    </location>
</feature>
<evidence type="ECO:0000313" key="3">
    <source>
        <dbReference type="Proteomes" id="UP000503441"/>
    </source>
</evidence>
<feature type="region of interest" description="Disordered" evidence="1">
    <location>
        <begin position="42"/>
        <end position="65"/>
    </location>
</feature>
<reference evidence="2 3" key="1">
    <citation type="submission" date="2020-03" db="EMBL/GenBank/DDBJ databases">
        <title>Leucobacter sp. nov., isolated from beetles.</title>
        <authorList>
            <person name="Hyun D.-W."/>
            <person name="Bae J.-W."/>
        </authorList>
    </citation>
    <scope>NUCLEOTIDE SEQUENCE [LARGE SCALE GENOMIC DNA]</scope>
    <source>
        <strain evidence="2 3">HDW9A</strain>
    </source>
</reference>
<accession>A0ABX6JXP2</accession>
<dbReference type="EMBL" id="CP049933">
    <property type="protein sequence ID" value="QIM17707.1"/>
    <property type="molecule type" value="Genomic_DNA"/>
</dbReference>
<evidence type="ECO:0008006" key="4">
    <source>
        <dbReference type="Google" id="ProtNLM"/>
    </source>
</evidence>
<protein>
    <recommendedName>
        <fullName evidence="4">Transposase</fullName>
    </recommendedName>
</protein>
<name>A0ABX6JXP2_9MICO</name>
<evidence type="ECO:0000313" key="2">
    <source>
        <dbReference type="EMBL" id="QIM17707.1"/>
    </source>
</evidence>
<gene>
    <name evidence="2" type="ORF">G7066_01490</name>
</gene>
<proteinExistence type="predicted"/>
<dbReference type="Proteomes" id="UP000503441">
    <property type="component" value="Chromosome"/>
</dbReference>
<dbReference type="RefSeq" id="WP_166328501.1">
    <property type="nucleotide sequence ID" value="NZ_CP049933.1"/>
</dbReference>